<gene>
    <name evidence="4" type="ORF">Aspvir_000872</name>
</gene>
<dbReference type="GeneID" id="66928854"/>
<dbReference type="RefSeq" id="XP_043121939.1">
    <property type="nucleotide sequence ID" value="XM_043266004.1"/>
</dbReference>
<dbReference type="InterPro" id="IPR004408">
    <property type="entry name" value="Biotin_CoA_COase_ligase"/>
</dbReference>
<evidence type="ECO:0000256" key="2">
    <source>
        <dbReference type="ARBA" id="ARBA00022598"/>
    </source>
</evidence>
<dbReference type="CDD" id="cd16442">
    <property type="entry name" value="BPL"/>
    <property type="match status" value="1"/>
</dbReference>
<dbReference type="AlphaFoldDB" id="A0A9P3F286"/>
<dbReference type="SUPFAM" id="SSF55681">
    <property type="entry name" value="Class II aaRS and biotin synthetases"/>
    <property type="match status" value="1"/>
</dbReference>
<dbReference type="Gene3D" id="3.30.930.10">
    <property type="entry name" value="Bira Bifunctional Protein, Domain 2"/>
    <property type="match status" value="1"/>
</dbReference>
<feature type="domain" description="BPL/LPL catalytic" evidence="3">
    <location>
        <begin position="409"/>
        <end position="616"/>
    </location>
</feature>
<dbReference type="PANTHER" id="PTHR12835:SF5">
    <property type="entry name" value="BIOTIN--PROTEIN LIGASE"/>
    <property type="match status" value="1"/>
</dbReference>
<evidence type="ECO:0000259" key="3">
    <source>
        <dbReference type="PROSITE" id="PS51733"/>
    </source>
</evidence>
<proteinExistence type="inferred from homology"/>
<name>A0A9P3F286_ASPVI</name>
<evidence type="ECO:0000313" key="5">
    <source>
        <dbReference type="Proteomes" id="UP000710440"/>
    </source>
</evidence>
<reference evidence="4 5" key="1">
    <citation type="submission" date="2021-02" db="EMBL/GenBank/DDBJ databases">
        <title>Pan-genome distribution and transcriptional activeness of fungal secondary metabolism genes in Aspergillus section Fumigati.</title>
        <authorList>
            <person name="Takahashi H."/>
            <person name="Umemura M."/>
            <person name="Ninomiya A."/>
            <person name="Kusuya Y."/>
            <person name="Urayama S."/>
            <person name="Shimizu M."/>
            <person name="Watanabe A."/>
            <person name="Kamei K."/>
            <person name="Yaguchi T."/>
            <person name="Hagiwara D."/>
        </authorList>
    </citation>
    <scope>NUCLEOTIDE SEQUENCE [LARGE SCALE GENOMIC DNA]</scope>
    <source>
        <strain evidence="4 5">IFM 47045</strain>
    </source>
</reference>
<dbReference type="NCBIfam" id="TIGR00121">
    <property type="entry name" value="birA_ligase"/>
    <property type="match status" value="1"/>
</dbReference>
<dbReference type="InterPro" id="IPR045864">
    <property type="entry name" value="aa-tRNA-synth_II/BPL/LPL"/>
</dbReference>
<comment type="caution">
    <text evidence="4">The sequence shown here is derived from an EMBL/GenBank/DDBJ whole genome shotgun (WGS) entry which is preliminary data.</text>
</comment>
<dbReference type="OrthoDB" id="10250105at2759"/>
<evidence type="ECO:0000313" key="4">
    <source>
        <dbReference type="EMBL" id="GIJ98752.1"/>
    </source>
</evidence>
<dbReference type="Pfam" id="PF09825">
    <property type="entry name" value="BPL_N"/>
    <property type="match status" value="1"/>
</dbReference>
<dbReference type="InterPro" id="IPR029062">
    <property type="entry name" value="Class_I_gatase-like"/>
</dbReference>
<dbReference type="CDD" id="cd03144">
    <property type="entry name" value="GATase1_ScBLP_like"/>
    <property type="match status" value="1"/>
</dbReference>
<dbReference type="PROSITE" id="PS51733">
    <property type="entry name" value="BPL_LPL_CATALYTIC"/>
    <property type="match status" value="1"/>
</dbReference>
<dbReference type="GO" id="GO:0005737">
    <property type="term" value="C:cytoplasm"/>
    <property type="evidence" value="ECO:0007669"/>
    <property type="project" value="TreeGrafter"/>
</dbReference>
<dbReference type="Pfam" id="PF03099">
    <property type="entry name" value="BPL_LplA_LipB"/>
    <property type="match status" value="1"/>
</dbReference>
<accession>A0A9P3F286</accession>
<keyword evidence="5" id="KW-1185">Reference proteome</keyword>
<dbReference type="Gene3D" id="3.40.50.880">
    <property type="match status" value="1"/>
</dbReference>
<dbReference type="SUPFAM" id="SSF52317">
    <property type="entry name" value="Class I glutamine amidotransferase-like"/>
    <property type="match status" value="2"/>
</dbReference>
<organism evidence="4 5">
    <name type="scientific">Aspergillus viridinutans</name>
    <dbReference type="NCBI Taxonomy" id="75553"/>
    <lineage>
        <taxon>Eukaryota</taxon>
        <taxon>Fungi</taxon>
        <taxon>Dikarya</taxon>
        <taxon>Ascomycota</taxon>
        <taxon>Pezizomycotina</taxon>
        <taxon>Eurotiomycetes</taxon>
        <taxon>Eurotiomycetidae</taxon>
        <taxon>Eurotiales</taxon>
        <taxon>Aspergillaceae</taxon>
        <taxon>Aspergillus</taxon>
        <taxon>Aspergillus subgen. Fumigati</taxon>
    </lineage>
</organism>
<dbReference type="Proteomes" id="UP000710440">
    <property type="component" value="Unassembled WGS sequence"/>
</dbReference>
<dbReference type="InterPro" id="IPR004143">
    <property type="entry name" value="BPL_LPL_catalytic"/>
</dbReference>
<dbReference type="InterPro" id="IPR019197">
    <property type="entry name" value="Biotin-prot_ligase_N"/>
</dbReference>
<protein>
    <recommendedName>
        <fullName evidence="3">BPL/LPL catalytic domain-containing protein</fullName>
    </recommendedName>
</protein>
<sequence>MTATTPNLTGKKLNVLVYSGSLTQSAWRSNSLISSPPSPGNGSTVESVRHCLYTLRRLLAPHYAVIPVTADMLIKEPWTLTCALLVMPGGADLGYCRSLNGAGNRRIEQFVKRGGAYLGFCAGGYYASQRCEFEVGDKTMEVVGDRELAFYPGICRGGAFPGFVYHSEVGARGADLKVSKDVLQAGVVPEGFKCYYNGGGVFVDASLYTDKGVEVLASYTEELNVDPGAGAAAVVYCKVGEGAAILTGPHPEFAAANLDKKAGGEDYAKVVDALAADDKARTDFLKACLSKLGLQVTQNTTTVPSLSSLHLSSQNPADTSRIRSSLQEVISTEGDEEFIKDENDTFRLERSGTWSMSSLEESLPQSEQGASEGIVDYNAIIKPLVIHDELPSSKATPYFNHHAFYANLEQYQSQMREGTGCFGSSIMYGEVVTSTNTILEKNPKLLRKLPHGFTATATTQVAGRGRGSNVWVSPAGALIFSTVVRHPIEKIQSAPVVFIQYLAAMAVVRGIKSYDVGFENMPVKLKWPNDIYALDPENPDKKHYTKICGILINSLFSSNEYIAVVGIGINATNASPTTSLNALASRFVSNKTAPITLEKLLARCLTTFEELYTRFLRTGFDREFETMYYDDWLHMHQAVTLEEEGGARARIKGITREYGLLLAEELGWDDRPTGRVWQLQSDSNSFDFFRGLVKRKFDMFTLNPFKSKEEQLQQPTWDPSTLAMTQPATPAAPTQVVSQQPPAQEQMDMRLRGGGEKEDICCGV</sequence>
<dbReference type="EMBL" id="BOPL01000001">
    <property type="protein sequence ID" value="GIJ98752.1"/>
    <property type="molecule type" value="Genomic_DNA"/>
</dbReference>
<dbReference type="GO" id="GO:0004077">
    <property type="term" value="F:biotin--[biotin carboxyl-carrier protein] ligase activity"/>
    <property type="evidence" value="ECO:0007669"/>
    <property type="project" value="InterPro"/>
</dbReference>
<comment type="similarity">
    <text evidence="1">Belongs to the biotin--protein ligase family.</text>
</comment>
<evidence type="ECO:0000256" key="1">
    <source>
        <dbReference type="ARBA" id="ARBA00009934"/>
    </source>
</evidence>
<keyword evidence="2" id="KW-0436">Ligase</keyword>
<dbReference type="PANTHER" id="PTHR12835">
    <property type="entry name" value="BIOTIN PROTEIN LIGASE"/>
    <property type="match status" value="1"/>
</dbReference>